<accession>A0ACC0X3I1</accession>
<proteinExistence type="predicted"/>
<dbReference type="Proteomes" id="UP001163603">
    <property type="component" value="Chromosome 14"/>
</dbReference>
<evidence type="ECO:0000313" key="2">
    <source>
        <dbReference type="Proteomes" id="UP001163603"/>
    </source>
</evidence>
<protein>
    <submittedName>
        <fullName evidence="1">Uncharacterized protein</fullName>
    </submittedName>
</protein>
<name>A0ACC0X3I1_9ROSI</name>
<gene>
    <name evidence="1" type="ORF">Pint_33362</name>
</gene>
<evidence type="ECO:0000313" key="1">
    <source>
        <dbReference type="EMBL" id="KAJ0009880.1"/>
    </source>
</evidence>
<sequence length="116" mass="11418">MASTLAFLLILSIYAVNYGDSAHHAAAPAPAVDCTSLILDMADCLSFVSSGMSLSPAGAPGESPSGAAAASPATNAGENEQAPAPSPGVSASSMLTFSLGSLMTGLAFALFCSFWG</sequence>
<dbReference type="EMBL" id="CM047749">
    <property type="protein sequence ID" value="KAJ0009880.1"/>
    <property type="molecule type" value="Genomic_DNA"/>
</dbReference>
<comment type="caution">
    <text evidence="1">The sequence shown here is derived from an EMBL/GenBank/DDBJ whole genome shotgun (WGS) entry which is preliminary data.</text>
</comment>
<reference evidence="2" key="1">
    <citation type="journal article" date="2023" name="G3 (Bethesda)">
        <title>Genome assembly and association tests identify interacting loci associated with vigor, precocity, and sex in interspecific pistachio rootstocks.</title>
        <authorList>
            <person name="Palmer W."/>
            <person name="Jacygrad E."/>
            <person name="Sagayaradj S."/>
            <person name="Cavanaugh K."/>
            <person name="Han R."/>
            <person name="Bertier L."/>
            <person name="Beede B."/>
            <person name="Kafkas S."/>
            <person name="Golino D."/>
            <person name="Preece J."/>
            <person name="Michelmore R."/>
        </authorList>
    </citation>
    <scope>NUCLEOTIDE SEQUENCE [LARGE SCALE GENOMIC DNA]</scope>
</reference>
<keyword evidence="2" id="KW-1185">Reference proteome</keyword>
<organism evidence="1 2">
    <name type="scientific">Pistacia integerrima</name>
    <dbReference type="NCBI Taxonomy" id="434235"/>
    <lineage>
        <taxon>Eukaryota</taxon>
        <taxon>Viridiplantae</taxon>
        <taxon>Streptophyta</taxon>
        <taxon>Embryophyta</taxon>
        <taxon>Tracheophyta</taxon>
        <taxon>Spermatophyta</taxon>
        <taxon>Magnoliopsida</taxon>
        <taxon>eudicotyledons</taxon>
        <taxon>Gunneridae</taxon>
        <taxon>Pentapetalae</taxon>
        <taxon>rosids</taxon>
        <taxon>malvids</taxon>
        <taxon>Sapindales</taxon>
        <taxon>Anacardiaceae</taxon>
        <taxon>Pistacia</taxon>
    </lineage>
</organism>